<name>A0A3N4LCY7_9PEZI</name>
<dbReference type="AlphaFoldDB" id="A0A3N4LCY7"/>
<reference evidence="2 3" key="1">
    <citation type="journal article" date="2018" name="Nat. Ecol. Evol.">
        <title>Pezizomycetes genomes reveal the molecular basis of ectomycorrhizal truffle lifestyle.</title>
        <authorList>
            <person name="Murat C."/>
            <person name="Payen T."/>
            <person name="Noel B."/>
            <person name="Kuo A."/>
            <person name="Morin E."/>
            <person name="Chen J."/>
            <person name="Kohler A."/>
            <person name="Krizsan K."/>
            <person name="Balestrini R."/>
            <person name="Da Silva C."/>
            <person name="Montanini B."/>
            <person name="Hainaut M."/>
            <person name="Levati E."/>
            <person name="Barry K.W."/>
            <person name="Belfiori B."/>
            <person name="Cichocki N."/>
            <person name="Clum A."/>
            <person name="Dockter R.B."/>
            <person name="Fauchery L."/>
            <person name="Guy J."/>
            <person name="Iotti M."/>
            <person name="Le Tacon F."/>
            <person name="Lindquist E.A."/>
            <person name="Lipzen A."/>
            <person name="Malagnac F."/>
            <person name="Mello A."/>
            <person name="Molinier V."/>
            <person name="Miyauchi S."/>
            <person name="Poulain J."/>
            <person name="Riccioni C."/>
            <person name="Rubini A."/>
            <person name="Sitrit Y."/>
            <person name="Splivallo R."/>
            <person name="Traeger S."/>
            <person name="Wang M."/>
            <person name="Zifcakova L."/>
            <person name="Wipf D."/>
            <person name="Zambonelli A."/>
            <person name="Paolocci F."/>
            <person name="Nowrousian M."/>
            <person name="Ottonello S."/>
            <person name="Baldrian P."/>
            <person name="Spatafora J.W."/>
            <person name="Henrissat B."/>
            <person name="Nagy L.G."/>
            <person name="Aury J.M."/>
            <person name="Wincker P."/>
            <person name="Grigoriev I.V."/>
            <person name="Bonfante P."/>
            <person name="Martin F.M."/>
        </authorList>
    </citation>
    <scope>NUCLEOTIDE SEQUENCE [LARGE SCALE GENOMIC DNA]</scope>
    <source>
        <strain evidence="2 3">ATCC MYA-4762</strain>
    </source>
</reference>
<accession>A0A3N4LCY7</accession>
<gene>
    <name evidence="2" type="ORF">L211DRAFT_841482</name>
</gene>
<dbReference type="EMBL" id="ML121568">
    <property type="protein sequence ID" value="RPB20747.1"/>
    <property type="molecule type" value="Genomic_DNA"/>
</dbReference>
<keyword evidence="3" id="KW-1185">Reference proteome</keyword>
<keyword evidence="1" id="KW-0472">Membrane</keyword>
<evidence type="ECO:0000313" key="2">
    <source>
        <dbReference type="EMBL" id="RPB20747.1"/>
    </source>
</evidence>
<dbReference type="Proteomes" id="UP000267821">
    <property type="component" value="Unassembled WGS sequence"/>
</dbReference>
<organism evidence="2 3">
    <name type="scientific">Terfezia boudieri ATCC MYA-4762</name>
    <dbReference type="NCBI Taxonomy" id="1051890"/>
    <lineage>
        <taxon>Eukaryota</taxon>
        <taxon>Fungi</taxon>
        <taxon>Dikarya</taxon>
        <taxon>Ascomycota</taxon>
        <taxon>Pezizomycotina</taxon>
        <taxon>Pezizomycetes</taxon>
        <taxon>Pezizales</taxon>
        <taxon>Pezizaceae</taxon>
        <taxon>Terfezia</taxon>
    </lineage>
</organism>
<evidence type="ECO:0000256" key="1">
    <source>
        <dbReference type="SAM" id="Phobius"/>
    </source>
</evidence>
<proteinExistence type="predicted"/>
<protein>
    <submittedName>
        <fullName evidence="2">Uncharacterized protein</fullName>
    </submittedName>
</protein>
<sequence>MVQEGYPERGGGIVLWSEKKSARGSSPRLFFLQLTPSWSTKRITLHKTHIPAYISAISFLSGVMKAWFLDF</sequence>
<evidence type="ECO:0000313" key="3">
    <source>
        <dbReference type="Proteomes" id="UP000267821"/>
    </source>
</evidence>
<feature type="transmembrane region" description="Helical" evidence="1">
    <location>
        <begin position="50"/>
        <end position="69"/>
    </location>
</feature>
<keyword evidence="1" id="KW-1133">Transmembrane helix</keyword>
<keyword evidence="1" id="KW-0812">Transmembrane</keyword>
<dbReference type="InParanoid" id="A0A3N4LCY7"/>